<evidence type="ECO:0000256" key="5">
    <source>
        <dbReference type="ARBA" id="ARBA00022691"/>
    </source>
</evidence>
<dbReference type="HAMAP" id="MF_01877">
    <property type="entry name" value="16SrRNA_methyltr_I"/>
    <property type="match status" value="1"/>
</dbReference>
<dbReference type="EC" id="2.1.1.198" evidence="6"/>
<dbReference type="GO" id="GO:0070677">
    <property type="term" value="F:rRNA (cytosine-2'-O-)-methyltransferase activity"/>
    <property type="evidence" value="ECO:0007669"/>
    <property type="project" value="UniProtKB-UniRule"/>
</dbReference>
<accession>A0A7K3NMA3</accession>
<reference evidence="8 9" key="1">
    <citation type="submission" date="2020-02" db="EMBL/GenBank/DDBJ databases">
        <title>Comparative genomics of sulfur disproportionating microorganisms.</title>
        <authorList>
            <person name="Ward L.M."/>
            <person name="Bertran E."/>
            <person name="Johnston D.T."/>
        </authorList>
    </citation>
    <scope>NUCLEOTIDE SEQUENCE [LARGE SCALE GENOMIC DNA]</scope>
    <source>
        <strain evidence="8 9">DSM 3696</strain>
    </source>
</reference>
<evidence type="ECO:0000256" key="4">
    <source>
        <dbReference type="ARBA" id="ARBA00022679"/>
    </source>
</evidence>
<evidence type="ECO:0000256" key="3">
    <source>
        <dbReference type="ARBA" id="ARBA00022603"/>
    </source>
</evidence>
<keyword evidence="3 6" id="KW-0489">Methyltransferase</keyword>
<organism evidence="8 9">
    <name type="scientific">Desulfolutivibrio sulfodismutans</name>
    <dbReference type="NCBI Taxonomy" id="63561"/>
    <lineage>
        <taxon>Bacteria</taxon>
        <taxon>Pseudomonadati</taxon>
        <taxon>Thermodesulfobacteriota</taxon>
        <taxon>Desulfovibrionia</taxon>
        <taxon>Desulfovibrionales</taxon>
        <taxon>Desulfovibrionaceae</taxon>
        <taxon>Desulfolutivibrio</taxon>
    </lineage>
</organism>
<dbReference type="AlphaFoldDB" id="A0A7K3NMA3"/>
<comment type="function">
    <text evidence="6">Catalyzes the 2'-O-methylation of the ribose of cytidine 1402 (C1402) in 16S rRNA.</text>
</comment>
<evidence type="ECO:0000313" key="9">
    <source>
        <dbReference type="Proteomes" id="UP000469724"/>
    </source>
</evidence>
<protein>
    <recommendedName>
        <fullName evidence="6">Ribosomal RNA small subunit methyltransferase I</fullName>
        <ecNumber evidence="6">2.1.1.198</ecNumber>
    </recommendedName>
    <alternativeName>
        <fullName evidence="6">16S rRNA 2'-O-ribose C1402 methyltransferase</fullName>
    </alternativeName>
    <alternativeName>
        <fullName evidence="6">rRNA (cytidine-2'-O-)-methyltransferase RsmI</fullName>
    </alternativeName>
</protein>
<comment type="catalytic activity">
    <reaction evidence="6">
        <text>cytidine(1402) in 16S rRNA + S-adenosyl-L-methionine = 2'-O-methylcytidine(1402) in 16S rRNA + S-adenosyl-L-homocysteine + H(+)</text>
        <dbReference type="Rhea" id="RHEA:42924"/>
        <dbReference type="Rhea" id="RHEA-COMP:10285"/>
        <dbReference type="Rhea" id="RHEA-COMP:10286"/>
        <dbReference type="ChEBI" id="CHEBI:15378"/>
        <dbReference type="ChEBI" id="CHEBI:57856"/>
        <dbReference type="ChEBI" id="CHEBI:59789"/>
        <dbReference type="ChEBI" id="CHEBI:74495"/>
        <dbReference type="ChEBI" id="CHEBI:82748"/>
        <dbReference type="EC" id="2.1.1.198"/>
    </reaction>
</comment>
<dbReference type="Gene3D" id="3.30.950.10">
    <property type="entry name" value="Methyltransferase, Cobalt-precorrin-4 Transmethylase, Domain 2"/>
    <property type="match status" value="1"/>
</dbReference>
<keyword evidence="9" id="KW-1185">Reference proteome</keyword>
<evidence type="ECO:0000313" key="8">
    <source>
        <dbReference type="EMBL" id="NDY57247.1"/>
    </source>
</evidence>
<comment type="similarity">
    <text evidence="6">Belongs to the methyltransferase superfamily. RsmI family.</text>
</comment>
<dbReference type="FunFam" id="3.40.1010.10:FF:000007">
    <property type="entry name" value="Ribosomal RNA small subunit methyltransferase I"/>
    <property type="match status" value="1"/>
</dbReference>
<dbReference type="GO" id="GO:0005737">
    <property type="term" value="C:cytoplasm"/>
    <property type="evidence" value="ECO:0007669"/>
    <property type="project" value="UniProtKB-SubCell"/>
</dbReference>
<comment type="subcellular location">
    <subcellularLocation>
        <location evidence="6">Cytoplasm</location>
    </subcellularLocation>
</comment>
<dbReference type="PANTHER" id="PTHR46111:SF1">
    <property type="entry name" value="RIBOSOMAL RNA SMALL SUBUNIT METHYLTRANSFERASE I"/>
    <property type="match status" value="1"/>
</dbReference>
<gene>
    <name evidence="6 8" type="primary">rsmI</name>
    <name evidence="8" type="ORF">G3N56_10895</name>
</gene>
<keyword evidence="5 6" id="KW-0949">S-adenosyl-L-methionine</keyword>
<dbReference type="PROSITE" id="PS01296">
    <property type="entry name" value="RSMI"/>
    <property type="match status" value="1"/>
</dbReference>
<keyword evidence="2 6" id="KW-0698">rRNA processing</keyword>
<keyword evidence="1 6" id="KW-0963">Cytoplasm</keyword>
<keyword evidence="4 6" id="KW-0808">Transferase</keyword>
<evidence type="ECO:0000256" key="6">
    <source>
        <dbReference type="HAMAP-Rule" id="MF_01877"/>
    </source>
</evidence>
<dbReference type="InterPro" id="IPR008189">
    <property type="entry name" value="rRNA_ssu_MeTfrase_I"/>
</dbReference>
<dbReference type="EMBL" id="JAAGRQ010000041">
    <property type="protein sequence ID" value="NDY57247.1"/>
    <property type="molecule type" value="Genomic_DNA"/>
</dbReference>
<dbReference type="InterPro" id="IPR018063">
    <property type="entry name" value="SAM_MeTrfase_RsmI_CS"/>
</dbReference>
<name>A0A7K3NMA3_9BACT</name>
<dbReference type="Proteomes" id="UP000469724">
    <property type="component" value="Unassembled WGS sequence"/>
</dbReference>
<proteinExistence type="inferred from homology"/>
<dbReference type="NCBIfam" id="TIGR00096">
    <property type="entry name" value="16S rRNA (cytidine(1402)-2'-O)-methyltransferase"/>
    <property type="match status" value="1"/>
</dbReference>
<dbReference type="InterPro" id="IPR014776">
    <property type="entry name" value="4pyrrole_Mease_sub2"/>
</dbReference>
<dbReference type="CDD" id="cd11648">
    <property type="entry name" value="RsmI"/>
    <property type="match status" value="1"/>
</dbReference>
<sequence>MVCKRADAGGHVHADATGRLFVVATPLGDVADLSPRAARVLAEADVVLAEDTRRTGLLFKRLGLAAKGFSSLHDHNEQARLDQVLGLLAQGLTLALVSDAGTPLLSDPGYRLVRACREAGHAVSPVPGPSAVTAALSAAGLPPYPFTFLGFLPRKTSDIRRLFEKHAQTGATLVFFERKTRLGKTLAAAFSALGERECVVAREMTKTFEEFLPGRLSDLAAAPPEVLGELTVVVGPAMDDGQPTPADEVRRVAAEVAREGLRPKETARRVAARVRGWSAAQVYDLLLVSK</sequence>
<dbReference type="InterPro" id="IPR035996">
    <property type="entry name" value="4pyrrol_Methylase_sf"/>
</dbReference>
<comment type="caution">
    <text evidence="8">The sequence shown here is derived from an EMBL/GenBank/DDBJ whole genome shotgun (WGS) entry which is preliminary data.</text>
</comment>
<feature type="domain" description="Tetrapyrrole methylase" evidence="7">
    <location>
        <begin position="20"/>
        <end position="220"/>
    </location>
</feature>
<dbReference type="Pfam" id="PF00590">
    <property type="entry name" value="TP_methylase"/>
    <property type="match status" value="1"/>
</dbReference>
<dbReference type="PANTHER" id="PTHR46111">
    <property type="entry name" value="RIBOSOMAL RNA SMALL SUBUNIT METHYLTRANSFERASE I"/>
    <property type="match status" value="1"/>
</dbReference>
<evidence type="ECO:0000256" key="2">
    <source>
        <dbReference type="ARBA" id="ARBA00022552"/>
    </source>
</evidence>
<dbReference type="SUPFAM" id="SSF53790">
    <property type="entry name" value="Tetrapyrrole methylase"/>
    <property type="match status" value="1"/>
</dbReference>
<evidence type="ECO:0000256" key="1">
    <source>
        <dbReference type="ARBA" id="ARBA00022490"/>
    </source>
</evidence>
<evidence type="ECO:0000259" key="7">
    <source>
        <dbReference type="Pfam" id="PF00590"/>
    </source>
</evidence>
<dbReference type="Gene3D" id="3.40.1010.10">
    <property type="entry name" value="Cobalt-precorrin-4 Transmethylase, Domain 1"/>
    <property type="match status" value="1"/>
</dbReference>
<dbReference type="PIRSF" id="PIRSF005917">
    <property type="entry name" value="MTase_YraL"/>
    <property type="match status" value="1"/>
</dbReference>
<dbReference type="InterPro" id="IPR000878">
    <property type="entry name" value="4pyrrol_Mease"/>
</dbReference>
<dbReference type="InterPro" id="IPR014777">
    <property type="entry name" value="4pyrrole_Mease_sub1"/>
</dbReference>